<keyword evidence="2" id="KW-0805">Transcription regulation</keyword>
<dbReference type="InterPro" id="IPR039425">
    <property type="entry name" value="RNA_pol_sigma-70-like"/>
</dbReference>
<dbReference type="InterPro" id="IPR014284">
    <property type="entry name" value="RNA_pol_sigma-70_dom"/>
</dbReference>
<protein>
    <submittedName>
        <fullName evidence="7">RNA polymerase sigma-70 factor (ECF subfamily)</fullName>
    </submittedName>
</protein>
<dbReference type="NCBIfam" id="TIGR02937">
    <property type="entry name" value="sigma70-ECF"/>
    <property type="match status" value="1"/>
</dbReference>
<dbReference type="Gene3D" id="1.10.10.10">
    <property type="entry name" value="Winged helix-like DNA-binding domain superfamily/Winged helix DNA-binding domain"/>
    <property type="match status" value="1"/>
</dbReference>
<keyword evidence="8" id="KW-1185">Reference proteome</keyword>
<dbReference type="Proteomes" id="UP000562027">
    <property type="component" value="Unassembled WGS sequence"/>
</dbReference>
<dbReference type="InterPro" id="IPR013325">
    <property type="entry name" value="RNA_pol_sigma_r2"/>
</dbReference>
<name>A0A840LDS3_9BURK</name>
<feature type="domain" description="RNA polymerase sigma factor 70 region 4 type 2" evidence="6">
    <location>
        <begin position="127"/>
        <end position="179"/>
    </location>
</feature>
<evidence type="ECO:0000256" key="4">
    <source>
        <dbReference type="ARBA" id="ARBA00023163"/>
    </source>
</evidence>
<evidence type="ECO:0000256" key="1">
    <source>
        <dbReference type="ARBA" id="ARBA00010641"/>
    </source>
</evidence>
<reference evidence="7 8" key="1">
    <citation type="submission" date="2020-08" db="EMBL/GenBank/DDBJ databases">
        <title>Functional genomics of gut bacteria from endangered species of beetles.</title>
        <authorList>
            <person name="Carlos-Shanley C."/>
        </authorList>
    </citation>
    <scope>NUCLEOTIDE SEQUENCE [LARGE SCALE GENOMIC DNA]</scope>
    <source>
        <strain evidence="7 8">S00239</strain>
    </source>
</reference>
<comment type="similarity">
    <text evidence="1">Belongs to the sigma-70 factor family. ECF subfamily.</text>
</comment>
<evidence type="ECO:0000259" key="5">
    <source>
        <dbReference type="Pfam" id="PF04542"/>
    </source>
</evidence>
<dbReference type="InterPro" id="IPR013249">
    <property type="entry name" value="RNA_pol_sigma70_r4_t2"/>
</dbReference>
<organism evidence="7 8">
    <name type="scientific">Roseateles oligotrophus</name>
    <dbReference type="NCBI Taxonomy" id="1769250"/>
    <lineage>
        <taxon>Bacteria</taxon>
        <taxon>Pseudomonadati</taxon>
        <taxon>Pseudomonadota</taxon>
        <taxon>Betaproteobacteria</taxon>
        <taxon>Burkholderiales</taxon>
        <taxon>Sphaerotilaceae</taxon>
        <taxon>Roseateles</taxon>
    </lineage>
</organism>
<dbReference type="GO" id="GO:0003677">
    <property type="term" value="F:DNA binding"/>
    <property type="evidence" value="ECO:0007669"/>
    <property type="project" value="InterPro"/>
</dbReference>
<dbReference type="Pfam" id="PF08281">
    <property type="entry name" value="Sigma70_r4_2"/>
    <property type="match status" value="1"/>
</dbReference>
<comment type="caution">
    <text evidence="7">The sequence shown here is derived from an EMBL/GenBank/DDBJ whole genome shotgun (WGS) entry which is preliminary data.</text>
</comment>
<dbReference type="InterPro" id="IPR007627">
    <property type="entry name" value="RNA_pol_sigma70_r2"/>
</dbReference>
<keyword evidence="3" id="KW-0731">Sigma factor</keyword>
<dbReference type="NCBIfam" id="NF009180">
    <property type="entry name" value="PRK12528.1"/>
    <property type="match status" value="1"/>
</dbReference>
<dbReference type="PANTHER" id="PTHR43133">
    <property type="entry name" value="RNA POLYMERASE ECF-TYPE SIGMA FACTO"/>
    <property type="match status" value="1"/>
</dbReference>
<dbReference type="Gene3D" id="1.10.1740.10">
    <property type="match status" value="1"/>
</dbReference>
<keyword evidence="4" id="KW-0804">Transcription</keyword>
<evidence type="ECO:0000259" key="6">
    <source>
        <dbReference type="Pfam" id="PF08281"/>
    </source>
</evidence>
<dbReference type="InterPro" id="IPR013324">
    <property type="entry name" value="RNA_pol_sigma_r3/r4-like"/>
</dbReference>
<dbReference type="SUPFAM" id="SSF88659">
    <property type="entry name" value="Sigma3 and sigma4 domains of RNA polymerase sigma factors"/>
    <property type="match status" value="1"/>
</dbReference>
<dbReference type="InterPro" id="IPR036388">
    <property type="entry name" value="WH-like_DNA-bd_sf"/>
</dbReference>
<dbReference type="RefSeq" id="WP_409993755.1">
    <property type="nucleotide sequence ID" value="NZ_JACHLP010000007.1"/>
</dbReference>
<proteinExistence type="inferred from homology"/>
<feature type="domain" description="RNA polymerase sigma-70 region 2" evidence="5">
    <location>
        <begin position="28"/>
        <end position="96"/>
    </location>
</feature>
<dbReference type="Pfam" id="PF04542">
    <property type="entry name" value="Sigma70_r2"/>
    <property type="match status" value="1"/>
</dbReference>
<evidence type="ECO:0000256" key="2">
    <source>
        <dbReference type="ARBA" id="ARBA00023015"/>
    </source>
</evidence>
<dbReference type="EMBL" id="JACHLP010000007">
    <property type="protein sequence ID" value="MBB4845105.1"/>
    <property type="molecule type" value="Genomic_DNA"/>
</dbReference>
<dbReference type="SUPFAM" id="SSF88946">
    <property type="entry name" value="Sigma2 domain of RNA polymerase sigma factors"/>
    <property type="match status" value="1"/>
</dbReference>
<gene>
    <name evidence="7" type="ORF">HNP55_003651</name>
</gene>
<dbReference type="AlphaFoldDB" id="A0A840LDS3"/>
<dbReference type="PANTHER" id="PTHR43133:SF63">
    <property type="entry name" value="RNA POLYMERASE SIGMA FACTOR FECI-RELATED"/>
    <property type="match status" value="1"/>
</dbReference>
<dbReference type="GO" id="GO:0016987">
    <property type="term" value="F:sigma factor activity"/>
    <property type="evidence" value="ECO:0007669"/>
    <property type="project" value="UniProtKB-KW"/>
</dbReference>
<evidence type="ECO:0000256" key="3">
    <source>
        <dbReference type="ARBA" id="ARBA00023082"/>
    </source>
</evidence>
<accession>A0A840LDS3</accession>
<evidence type="ECO:0000313" key="7">
    <source>
        <dbReference type="EMBL" id="MBB4845105.1"/>
    </source>
</evidence>
<evidence type="ECO:0000313" key="8">
    <source>
        <dbReference type="Proteomes" id="UP000562027"/>
    </source>
</evidence>
<sequence length="186" mass="21045">MPSTPANFRARVFVSAAESAIQEQVHALYSHHHGWLYGWLRRKLGDAHQAADLAHDTFVRLLSRREALALDELREPRAYLTTVAKGLVSNHWRRQQLEEAWVATLAALPEPLAPAPEVRAILLETLVEIDRLLDTLKPKVREAFLLSQLDGLTYKQIGERLGVGERMVKKYMAQAMLCCLQADDGR</sequence>
<dbReference type="GO" id="GO:0006352">
    <property type="term" value="P:DNA-templated transcription initiation"/>
    <property type="evidence" value="ECO:0007669"/>
    <property type="project" value="InterPro"/>
</dbReference>